<dbReference type="InterPro" id="IPR033116">
    <property type="entry name" value="TRYPSIN_SER"/>
</dbReference>
<dbReference type="Pfam" id="PF00089">
    <property type="entry name" value="Trypsin"/>
    <property type="match status" value="1"/>
</dbReference>
<dbReference type="PANTHER" id="PTHR24276:SF91">
    <property type="entry name" value="AT26814P-RELATED"/>
    <property type="match status" value="1"/>
</dbReference>
<keyword evidence="7" id="KW-1185">Reference proteome</keyword>
<keyword evidence="4" id="KW-0732">Signal</keyword>
<evidence type="ECO:0000259" key="5">
    <source>
        <dbReference type="PROSITE" id="PS50240"/>
    </source>
</evidence>
<sequence>MKRTGLTAASLAVTVLAGALAATGTAAAAPADNAPKIIGGGSAPAYSFMASIQGGGAEDPTRHRCGGGLIGDDWVITAAHCVTLPGKDGKPFEIKPASQFQLRIGSNDRTTGGTLTGVDRIEVHPDYIASDDRSSGSDLALMHLKTKVAQRPVALAGTATAAGTPVREIGWGYDDPASAGDYSKLPKLLKQLDTRTIPGDTPKCVKDPANGSDAWGIRAGDVCADNPENTFGPCNGDSGSPLLRWAAGRWEIVGVDSRGIGSTCGTTPDIYTEIHAFKKWVNGVRG</sequence>
<proteinExistence type="inferred from homology"/>
<dbReference type="PROSITE" id="PS00135">
    <property type="entry name" value="TRYPSIN_SER"/>
    <property type="match status" value="1"/>
</dbReference>
<keyword evidence="3" id="KW-0645">Protease</keyword>
<evidence type="ECO:0000256" key="4">
    <source>
        <dbReference type="SAM" id="SignalP"/>
    </source>
</evidence>
<gene>
    <name evidence="6" type="ORF">AOB60_09445</name>
</gene>
<dbReference type="Gene3D" id="2.40.10.10">
    <property type="entry name" value="Trypsin-like serine proteases"/>
    <property type="match status" value="1"/>
</dbReference>
<dbReference type="InterPro" id="IPR001314">
    <property type="entry name" value="Peptidase_S1A"/>
</dbReference>
<dbReference type="CDD" id="cd00190">
    <property type="entry name" value="Tryp_SPc"/>
    <property type="match status" value="1"/>
</dbReference>
<dbReference type="PANTHER" id="PTHR24276">
    <property type="entry name" value="POLYSERASE-RELATED"/>
    <property type="match status" value="1"/>
</dbReference>
<evidence type="ECO:0000256" key="1">
    <source>
        <dbReference type="ARBA" id="ARBA00007664"/>
    </source>
</evidence>
<feature type="domain" description="Peptidase S1" evidence="5">
    <location>
        <begin position="37"/>
        <end position="286"/>
    </location>
</feature>
<name>A0A2N8PIX1_STRNR</name>
<evidence type="ECO:0000256" key="2">
    <source>
        <dbReference type="ARBA" id="ARBA00023157"/>
    </source>
</evidence>
<dbReference type="AlphaFoldDB" id="A0A2N8PIX1"/>
<accession>A0A2N8PIX1</accession>
<dbReference type="SUPFAM" id="SSF50494">
    <property type="entry name" value="Trypsin-like serine proteases"/>
    <property type="match status" value="1"/>
</dbReference>
<keyword evidence="3" id="KW-0378">Hydrolase</keyword>
<dbReference type="PROSITE" id="PS50240">
    <property type="entry name" value="TRYPSIN_DOM"/>
    <property type="match status" value="1"/>
</dbReference>
<dbReference type="GO" id="GO:0006508">
    <property type="term" value="P:proteolysis"/>
    <property type="evidence" value="ECO:0007669"/>
    <property type="project" value="UniProtKB-KW"/>
</dbReference>
<dbReference type="InterPro" id="IPR009003">
    <property type="entry name" value="Peptidase_S1_PA"/>
</dbReference>
<evidence type="ECO:0000256" key="3">
    <source>
        <dbReference type="RuleBase" id="RU363034"/>
    </source>
</evidence>
<dbReference type="SMART" id="SM00020">
    <property type="entry name" value="Tryp_SPc"/>
    <property type="match status" value="1"/>
</dbReference>
<feature type="signal peptide" evidence="4">
    <location>
        <begin position="1"/>
        <end position="21"/>
    </location>
</feature>
<organism evidence="6 7">
    <name type="scientific">Streptomyces noursei</name>
    <name type="common">Streptomyces albulus</name>
    <dbReference type="NCBI Taxonomy" id="1971"/>
    <lineage>
        <taxon>Bacteria</taxon>
        <taxon>Bacillati</taxon>
        <taxon>Actinomycetota</taxon>
        <taxon>Actinomycetes</taxon>
        <taxon>Kitasatosporales</taxon>
        <taxon>Streptomycetaceae</taxon>
        <taxon>Streptomyces</taxon>
    </lineage>
</organism>
<dbReference type="EMBL" id="LJSN01000002">
    <property type="protein sequence ID" value="PNE40967.1"/>
    <property type="molecule type" value="Genomic_DNA"/>
</dbReference>
<evidence type="ECO:0000313" key="6">
    <source>
        <dbReference type="EMBL" id="PNE40967.1"/>
    </source>
</evidence>
<keyword evidence="2" id="KW-1015">Disulfide bond</keyword>
<dbReference type="GO" id="GO:0004252">
    <property type="term" value="F:serine-type endopeptidase activity"/>
    <property type="evidence" value="ECO:0007669"/>
    <property type="project" value="InterPro"/>
</dbReference>
<comment type="similarity">
    <text evidence="1">Belongs to the peptidase S1 family.</text>
</comment>
<dbReference type="PROSITE" id="PS00134">
    <property type="entry name" value="TRYPSIN_HIS"/>
    <property type="match status" value="1"/>
</dbReference>
<evidence type="ECO:0000313" key="7">
    <source>
        <dbReference type="Proteomes" id="UP000236047"/>
    </source>
</evidence>
<keyword evidence="3" id="KW-0720">Serine protease</keyword>
<reference evidence="7" key="1">
    <citation type="submission" date="2015-09" db="EMBL/GenBank/DDBJ databases">
        <authorList>
            <person name="Graham D.E."/>
            <person name="Mahan K.M."/>
            <person name="Klingeman D.M."/>
            <person name="Fida T."/>
            <person name="Giannone R.J."/>
            <person name="Hettich R.L."/>
            <person name="Parry R.J."/>
            <person name="Spain J.C."/>
        </authorList>
    </citation>
    <scope>NUCLEOTIDE SEQUENCE [LARGE SCALE GENOMIC DNA]</scope>
    <source>
        <strain evidence="7">JCM 4701</strain>
    </source>
</reference>
<comment type="caution">
    <text evidence="6">The sequence shown here is derived from an EMBL/GenBank/DDBJ whole genome shotgun (WGS) entry which is preliminary data.</text>
</comment>
<feature type="chain" id="PRO_5038508435" evidence="4">
    <location>
        <begin position="22"/>
        <end position="286"/>
    </location>
</feature>
<dbReference type="InterPro" id="IPR001254">
    <property type="entry name" value="Trypsin_dom"/>
</dbReference>
<protein>
    <submittedName>
        <fullName evidence="6">Trypsin</fullName>
    </submittedName>
</protein>
<dbReference type="InterPro" id="IPR043504">
    <property type="entry name" value="Peptidase_S1_PA_chymotrypsin"/>
</dbReference>
<dbReference type="Proteomes" id="UP000236047">
    <property type="component" value="Unassembled WGS sequence"/>
</dbReference>
<dbReference type="InterPro" id="IPR018114">
    <property type="entry name" value="TRYPSIN_HIS"/>
</dbReference>
<dbReference type="RefSeq" id="WP_102923437.1">
    <property type="nucleotide sequence ID" value="NZ_LJSN01000002.1"/>
</dbReference>
<dbReference type="PRINTS" id="PR00722">
    <property type="entry name" value="CHYMOTRYPSIN"/>
</dbReference>
<dbReference type="InterPro" id="IPR050430">
    <property type="entry name" value="Peptidase_S1"/>
</dbReference>